<dbReference type="SUPFAM" id="SSF51261">
    <property type="entry name" value="Duplicated hybrid motif"/>
    <property type="match status" value="1"/>
</dbReference>
<comment type="caution">
    <text evidence="4">The sequence shown here is derived from an EMBL/GenBank/DDBJ whole genome shotgun (WGS) entry which is preliminary data.</text>
</comment>
<dbReference type="InterPro" id="IPR016047">
    <property type="entry name" value="M23ase_b-sheet_dom"/>
</dbReference>
<gene>
    <name evidence="4" type="ORF">G7034_09945</name>
</gene>
<feature type="domain" description="M23ase beta-sheet core" evidence="3">
    <location>
        <begin position="189"/>
        <end position="283"/>
    </location>
</feature>
<reference evidence="4" key="1">
    <citation type="submission" date="2020-03" db="EMBL/GenBank/DDBJ databases">
        <title>Psychroflexus Maritimus sp. nov., isolate from marine sediment.</title>
        <authorList>
            <person name="Zhong Y.-L."/>
        </authorList>
    </citation>
    <scope>NUCLEOTIDE SEQUENCE</scope>
    <source>
        <strain evidence="4">C1</strain>
    </source>
</reference>
<dbReference type="EMBL" id="JAANAS010000083">
    <property type="protein sequence ID" value="NGZ90572.1"/>
    <property type="molecule type" value="Genomic_DNA"/>
</dbReference>
<dbReference type="InterPro" id="IPR050570">
    <property type="entry name" value="Cell_wall_metabolism_enzyme"/>
</dbReference>
<dbReference type="RefSeq" id="WP_166400809.1">
    <property type="nucleotide sequence ID" value="NZ_JAANAS010000083.1"/>
</dbReference>
<accession>A0A967AE30</accession>
<proteinExistence type="predicted"/>
<evidence type="ECO:0000313" key="5">
    <source>
        <dbReference type="Proteomes" id="UP000643701"/>
    </source>
</evidence>
<evidence type="ECO:0000313" key="4">
    <source>
        <dbReference type="EMBL" id="NGZ90572.1"/>
    </source>
</evidence>
<dbReference type="GO" id="GO:0004222">
    <property type="term" value="F:metalloendopeptidase activity"/>
    <property type="evidence" value="ECO:0007669"/>
    <property type="project" value="TreeGrafter"/>
</dbReference>
<keyword evidence="2" id="KW-0472">Membrane</keyword>
<name>A0A967AE30_9FLAO</name>
<evidence type="ECO:0000256" key="1">
    <source>
        <dbReference type="ARBA" id="ARBA00022729"/>
    </source>
</evidence>
<dbReference type="Pfam" id="PF01551">
    <property type="entry name" value="Peptidase_M23"/>
    <property type="match status" value="1"/>
</dbReference>
<protein>
    <submittedName>
        <fullName evidence="4">M23 family metallopeptidase</fullName>
    </submittedName>
</protein>
<sequence length="290" mass="33103">MNKKKKHKRKKFVQKLRLSYRLVVLNEDTFEEKLSFKINRLNTFVASFLAAFLLILLTTLLIAFTPLREYIPGYSSTALKRKAVELRYELDSLKLVQQQNENYVKSIKTALTGEDEDEVETTESYAGVNAAEFKRREVEISEQDSVLRQIVLKEDRYNLMEEAINKANFSLYPPVKGTVTSHFNPAINHFAIDISTNLDEPVKATDDGTVIFAEWTAETGYVIIIEHRFALISVYKHNQSLLKKQGETVEAGEVIATIGNTGELTTGAHLHFELWSDGYPIDPTEFINFD</sequence>
<keyword evidence="1" id="KW-0732">Signal</keyword>
<dbReference type="Gene3D" id="2.70.70.10">
    <property type="entry name" value="Glucose Permease (Domain IIA)"/>
    <property type="match status" value="1"/>
</dbReference>
<keyword evidence="2" id="KW-0812">Transmembrane</keyword>
<keyword evidence="2" id="KW-1133">Transmembrane helix</keyword>
<dbReference type="AlphaFoldDB" id="A0A967AE30"/>
<organism evidence="4 5">
    <name type="scientific">Psychroflexus maritimus</name>
    <dbReference type="NCBI Taxonomy" id="2714865"/>
    <lineage>
        <taxon>Bacteria</taxon>
        <taxon>Pseudomonadati</taxon>
        <taxon>Bacteroidota</taxon>
        <taxon>Flavobacteriia</taxon>
        <taxon>Flavobacteriales</taxon>
        <taxon>Flavobacteriaceae</taxon>
        <taxon>Psychroflexus</taxon>
    </lineage>
</organism>
<evidence type="ECO:0000259" key="3">
    <source>
        <dbReference type="Pfam" id="PF01551"/>
    </source>
</evidence>
<dbReference type="PANTHER" id="PTHR21666:SF289">
    <property type="entry name" value="L-ALA--D-GLU ENDOPEPTIDASE"/>
    <property type="match status" value="1"/>
</dbReference>
<dbReference type="Proteomes" id="UP000643701">
    <property type="component" value="Unassembled WGS sequence"/>
</dbReference>
<dbReference type="PANTHER" id="PTHR21666">
    <property type="entry name" value="PEPTIDASE-RELATED"/>
    <property type="match status" value="1"/>
</dbReference>
<dbReference type="CDD" id="cd12797">
    <property type="entry name" value="M23_peptidase"/>
    <property type="match status" value="1"/>
</dbReference>
<keyword evidence="5" id="KW-1185">Reference proteome</keyword>
<feature type="transmembrane region" description="Helical" evidence="2">
    <location>
        <begin position="43"/>
        <end position="64"/>
    </location>
</feature>
<dbReference type="InterPro" id="IPR011055">
    <property type="entry name" value="Dup_hybrid_motif"/>
</dbReference>
<evidence type="ECO:0000256" key="2">
    <source>
        <dbReference type="SAM" id="Phobius"/>
    </source>
</evidence>